<sequence length="41" mass="4270">MPADASPAAADRRVLPDSVPNITELLSILIYGEYPDAAAGK</sequence>
<dbReference type="EMBL" id="CP058933">
    <property type="protein sequence ID" value="QLI68623.1"/>
    <property type="molecule type" value="Genomic_DNA"/>
</dbReference>
<name>A0A7D5Z1N7_9HYPO</name>
<keyword evidence="2" id="KW-1185">Reference proteome</keyword>
<dbReference type="RefSeq" id="XP_065986622.1">
    <property type="nucleotide sequence ID" value="XM_066130284.1"/>
</dbReference>
<accession>A0A7D5Z1N7</accession>
<evidence type="ECO:0000313" key="1">
    <source>
        <dbReference type="EMBL" id="QLI68623.1"/>
    </source>
</evidence>
<dbReference type="KEGG" id="mbrn:90967669"/>
<dbReference type="GeneID" id="90967669"/>
<protein>
    <submittedName>
        <fullName evidence="1">Uncharacterized protein</fullName>
    </submittedName>
</protein>
<dbReference type="Proteomes" id="UP000510686">
    <property type="component" value="Chromosome 2"/>
</dbReference>
<proteinExistence type="predicted"/>
<gene>
    <name evidence="1" type="ORF">G6M90_00g041550</name>
</gene>
<organism evidence="1 2">
    <name type="scientific">Metarhizium brunneum</name>
    <dbReference type="NCBI Taxonomy" id="500148"/>
    <lineage>
        <taxon>Eukaryota</taxon>
        <taxon>Fungi</taxon>
        <taxon>Dikarya</taxon>
        <taxon>Ascomycota</taxon>
        <taxon>Pezizomycotina</taxon>
        <taxon>Sordariomycetes</taxon>
        <taxon>Hypocreomycetidae</taxon>
        <taxon>Hypocreales</taxon>
        <taxon>Clavicipitaceae</taxon>
        <taxon>Metarhizium</taxon>
    </lineage>
</organism>
<reference evidence="1 2" key="1">
    <citation type="submission" date="2020-07" db="EMBL/GenBank/DDBJ databases">
        <title>Telomere length de novo assembly of all 7 chromosomes of the fungus, Metarhizium brunneum, using a novel assembly pipeline.</title>
        <authorList>
            <person name="Saud z."/>
            <person name="Kortsinoglou A."/>
            <person name="Kouvelis V.N."/>
            <person name="Butt T.M."/>
        </authorList>
    </citation>
    <scope>NUCLEOTIDE SEQUENCE [LARGE SCALE GENOMIC DNA]</scope>
    <source>
        <strain evidence="1 2">4556</strain>
    </source>
</reference>
<evidence type="ECO:0000313" key="2">
    <source>
        <dbReference type="Proteomes" id="UP000510686"/>
    </source>
</evidence>
<dbReference type="AlphaFoldDB" id="A0A7D5Z1N7"/>